<evidence type="ECO:0000313" key="2">
    <source>
        <dbReference type="Proteomes" id="UP000011718"/>
    </source>
</evidence>
<dbReference type="AlphaFoldDB" id="M1P7W7"/>
<accession>M1P7W7</accession>
<gene>
    <name evidence="1" type="ORF">MmTuc01_1112</name>
</gene>
<proteinExistence type="predicted"/>
<name>M1P7W7_METMZ</name>
<sequence>MELTEAGILDNRPAIGKNDRNTFWKALRSYYPIHKRG</sequence>
<dbReference type="HOGENOM" id="CLU_3338449_0_0_2"/>
<organism evidence="1 2">
    <name type="scientific">Methanosarcina mazei Tuc01</name>
    <dbReference type="NCBI Taxonomy" id="1236903"/>
    <lineage>
        <taxon>Archaea</taxon>
        <taxon>Methanobacteriati</taxon>
        <taxon>Methanobacteriota</taxon>
        <taxon>Stenosarchaea group</taxon>
        <taxon>Methanomicrobia</taxon>
        <taxon>Methanosarcinales</taxon>
        <taxon>Methanosarcinaceae</taxon>
        <taxon>Methanosarcina</taxon>
    </lineage>
</organism>
<protein>
    <submittedName>
        <fullName evidence="1">Uncharacterized protein</fullName>
    </submittedName>
</protein>
<dbReference type="BioCyc" id="MMAZ1236903:G139K-1059-MONOMER"/>
<dbReference type="Proteomes" id="UP000011718">
    <property type="component" value="Chromosome"/>
</dbReference>
<evidence type="ECO:0000313" key="1">
    <source>
        <dbReference type="EMBL" id="AGF96502.1"/>
    </source>
</evidence>
<dbReference type="KEGG" id="mmaz:MmTuc01_1112"/>
<reference evidence="1 2" key="1">
    <citation type="journal article" date="2013" name="Genome Announc.">
        <title>Complete Genome of a Methanosarcina mazei Strain Isolated from Sediment Samples from an Amazonian Flooded Area.</title>
        <authorList>
            <person name="Assis das Gracas D."/>
            <person name="Thiago Juca Ramos R."/>
            <person name="Vieira Araujo A.C."/>
            <person name="Zahlouth R."/>
            <person name="Ribeiro Carneiro A."/>
            <person name="Souza Lopes T."/>
            <person name="Azevedo Barauna R."/>
            <person name="Azevedo V."/>
            <person name="Cruz Schneider M.P."/>
            <person name="Pellizari V.H."/>
            <person name="Silva A."/>
        </authorList>
    </citation>
    <scope>NUCLEOTIDE SEQUENCE [LARGE SCALE GENOMIC DNA]</scope>
    <source>
        <strain evidence="1 2">Tuc01</strain>
    </source>
</reference>
<dbReference type="EMBL" id="CP004144">
    <property type="protein sequence ID" value="AGF96502.1"/>
    <property type="molecule type" value="Genomic_DNA"/>
</dbReference>